<accession>A0A9J5YED9</accession>
<gene>
    <name evidence="1" type="ORF">H5410_029956</name>
</gene>
<comment type="caution">
    <text evidence="1">The sequence shown here is derived from an EMBL/GenBank/DDBJ whole genome shotgun (WGS) entry which is preliminary data.</text>
</comment>
<proteinExistence type="predicted"/>
<reference evidence="1 2" key="1">
    <citation type="submission" date="2020-09" db="EMBL/GenBank/DDBJ databases">
        <title>De no assembly of potato wild relative species, Solanum commersonii.</title>
        <authorList>
            <person name="Cho K."/>
        </authorList>
    </citation>
    <scope>NUCLEOTIDE SEQUENCE [LARGE SCALE GENOMIC DNA]</scope>
    <source>
        <strain evidence="1">LZ3.2</strain>
        <tissue evidence="1">Leaf</tissue>
    </source>
</reference>
<dbReference type="Proteomes" id="UP000824120">
    <property type="component" value="Chromosome 6"/>
</dbReference>
<dbReference type="EMBL" id="JACXVP010000006">
    <property type="protein sequence ID" value="KAG5598586.1"/>
    <property type="molecule type" value="Genomic_DNA"/>
</dbReference>
<evidence type="ECO:0000313" key="2">
    <source>
        <dbReference type="Proteomes" id="UP000824120"/>
    </source>
</evidence>
<protein>
    <submittedName>
        <fullName evidence="1">Uncharacterized protein</fullName>
    </submittedName>
</protein>
<dbReference type="AlphaFoldDB" id="A0A9J5YED9"/>
<organism evidence="1 2">
    <name type="scientific">Solanum commersonii</name>
    <name type="common">Commerson's wild potato</name>
    <name type="synonym">Commerson's nightshade</name>
    <dbReference type="NCBI Taxonomy" id="4109"/>
    <lineage>
        <taxon>Eukaryota</taxon>
        <taxon>Viridiplantae</taxon>
        <taxon>Streptophyta</taxon>
        <taxon>Embryophyta</taxon>
        <taxon>Tracheophyta</taxon>
        <taxon>Spermatophyta</taxon>
        <taxon>Magnoliopsida</taxon>
        <taxon>eudicotyledons</taxon>
        <taxon>Gunneridae</taxon>
        <taxon>Pentapetalae</taxon>
        <taxon>asterids</taxon>
        <taxon>lamiids</taxon>
        <taxon>Solanales</taxon>
        <taxon>Solanaceae</taxon>
        <taxon>Solanoideae</taxon>
        <taxon>Solaneae</taxon>
        <taxon>Solanum</taxon>
    </lineage>
</organism>
<name>A0A9J5YED9_SOLCO</name>
<keyword evidence="2" id="KW-1185">Reference proteome</keyword>
<dbReference type="OrthoDB" id="1305530at2759"/>
<evidence type="ECO:0000313" key="1">
    <source>
        <dbReference type="EMBL" id="KAG5598586.1"/>
    </source>
</evidence>
<sequence>MKRIKGMTNNNKAEERMEFNDDMVEKIISHMPLKFAIQCKVLSKKYEAVDYPSPDTYKLVTITKLVENFNCFYKFHVLSSDRSGVWREIQLRANTSISLSFYCPPIYWHNYLYWLRSDNSILGFDTKREESILIDRPQFVDQFDLNYGKTLIGHDIWLGVTRGLLTLVSIFKKSIVISTCNNSNNNWKVSHILDNFILGPRDIIKGFPVLIDCKDVYFVVKTTFAEDHLYEYDTKTNGYKKVGSVGQRC</sequence>